<keyword evidence="2 9" id="KW-0813">Transport</keyword>
<reference evidence="11" key="1">
    <citation type="submission" date="2021-03" db="EMBL/GenBank/DDBJ databases">
        <title>Whole genome sequence of Jiella sp. CQZ9-1.</title>
        <authorList>
            <person name="Tuo L."/>
        </authorList>
    </citation>
    <scope>NUCLEOTIDE SEQUENCE</scope>
    <source>
        <strain evidence="11">CQZ9-1</strain>
    </source>
</reference>
<comment type="function">
    <text evidence="9">Part of the tripartite ATP-independent periplasmic (TRAP) transport system.</text>
</comment>
<dbReference type="RefSeq" id="WP_207257864.1">
    <property type="nucleotide sequence ID" value="NZ_JAFMPP010000008.1"/>
</dbReference>
<dbReference type="AlphaFoldDB" id="A0A939JUD9"/>
<evidence type="ECO:0000256" key="9">
    <source>
        <dbReference type="RuleBase" id="RU369079"/>
    </source>
</evidence>
<dbReference type="PANTHER" id="PTHR35011">
    <property type="entry name" value="2,3-DIKETO-L-GULONATE TRAP TRANSPORTER SMALL PERMEASE PROTEIN YIAM"/>
    <property type="match status" value="1"/>
</dbReference>
<feature type="domain" description="Tripartite ATP-independent periplasmic transporters DctQ component" evidence="10">
    <location>
        <begin position="39"/>
        <end position="163"/>
    </location>
</feature>
<feature type="transmembrane region" description="Helical" evidence="9">
    <location>
        <begin position="27"/>
        <end position="48"/>
    </location>
</feature>
<comment type="subunit">
    <text evidence="9">The complex comprises the extracytoplasmic solute receptor protein and the two transmembrane proteins.</text>
</comment>
<evidence type="ECO:0000256" key="5">
    <source>
        <dbReference type="ARBA" id="ARBA00022692"/>
    </source>
</evidence>
<dbReference type="InterPro" id="IPR055348">
    <property type="entry name" value="DctQ"/>
</dbReference>
<dbReference type="GO" id="GO:0015740">
    <property type="term" value="P:C4-dicarboxylate transport"/>
    <property type="evidence" value="ECO:0007669"/>
    <property type="project" value="TreeGrafter"/>
</dbReference>
<dbReference type="Pfam" id="PF04290">
    <property type="entry name" value="DctQ"/>
    <property type="match status" value="1"/>
</dbReference>
<evidence type="ECO:0000256" key="4">
    <source>
        <dbReference type="ARBA" id="ARBA00022519"/>
    </source>
</evidence>
<keyword evidence="3" id="KW-1003">Cell membrane</keyword>
<evidence type="ECO:0000313" key="11">
    <source>
        <dbReference type="EMBL" id="MBO0663080.1"/>
    </source>
</evidence>
<keyword evidence="6 9" id="KW-1133">Transmembrane helix</keyword>
<name>A0A939JUD9_9HYPH</name>
<dbReference type="GO" id="GO:0022857">
    <property type="term" value="F:transmembrane transporter activity"/>
    <property type="evidence" value="ECO:0007669"/>
    <property type="project" value="UniProtKB-UniRule"/>
</dbReference>
<evidence type="ECO:0000256" key="8">
    <source>
        <dbReference type="ARBA" id="ARBA00038436"/>
    </source>
</evidence>
<feature type="transmembrane region" description="Helical" evidence="9">
    <location>
        <begin position="99"/>
        <end position="120"/>
    </location>
</feature>
<organism evidence="11 12">
    <name type="scientific">Jiella flava</name>
    <dbReference type="NCBI Taxonomy" id="2816857"/>
    <lineage>
        <taxon>Bacteria</taxon>
        <taxon>Pseudomonadati</taxon>
        <taxon>Pseudomonadota</taxon>
        <taxon>Alphaproteobacteria</taxon>
        <taxon>Hyphomicrobiales</taxon>
        <taxon>Aurantimonadaceae</taxon>
        <taxon>Jiella</taxon>
    </lineage>
</organism>
<proteinExistence type="inferred from homology"/>
<dbReference type="Proteomes" id="UP000664122">
    <property type="component" value="Unassembled WGS sequence"/>
</dbReference>
<accession>A0A939JUD9</accession>
<protein>
    <recommendedName>
        <fullName evidence="9">TRAP transporter small permease protein</fullName>
    </recommendedName>
</protein>
<sequence length="172" mass="19531">MTKGAPSSGSAGALAWLGTMAKRVADWIGVALFLSAFMGFLVQVFYRYVLNAPLLWTQEFVMISFIWAVFWSAAFTVPIRKHVSFDVVYDIVSPETRRVFSVISMVAVIAAFALLVPYTWDYLTFMARRKSAVLRIPMDLVYGCYLLFIAGFAIQGFWRLIQLFGPSWRDQI</sequence>
<gene>
    <name evidence="11" type="ORF">J1C48_10870</name>
</gene>
<keyword evidence="5 9" id="KW-0812">Transmembrane</keyword>
<comment type="subcellular location">
    <subcellularLocation>
        <location evidence="1 9">Cell inner membrane</location>
        <topology evidence="1 9">Multi-pass membrane protein</topology>
    </subcellularLocation>
</comment>
<feature type="transmembrane region" description="Helical" evidence="9">
    <location>
        <begin position="60"/>
        <end position="79"/>
    </location>
</feature>
<evidence type="ECO:0000256" key="3">
    <source>
        <dbReference type="ARBA" id="ARBA00022475"/>
    </source>
</evidence>
<evidence type="ECO:0000259" key="10">
    <source>
        <dbReference type="Pfam" id="PF04290"/>
    </source>
</evidence>
<evidence type="ECO:0000256" key="2">
    <source>
        <dbReference type="ARBA" id="ARBA00022448"/>
    </source>
</evidence>
<dbReference type="GO" id="GO:0005886">
    <property type="term" value="C:plasma membrane"/>
    <property type="evidence" value="ECO:0007669"/>
    <property type="project" value="UniProtKB-SubCell"/>
</dbReference>
<evidence type="ECO:0000256" key="6">
    <source>
        <dbReference type="ARBA" id="ARBA00022989"/>
    </source>
</evidence>
<dbReference type="EMBL" id="JAFMPP010000008">
    <property type="protein sequence ID" value="MBO0663080.1"/>
    <property type="molecule type" value="Genomic_DNA"/>
</dbReference>
<evidence type="ECO:0000256" key="1">
    <source>
        <dbReference type="ARBA" id="ARBA00004429"/>
    </source>
</evidence>
<evidence type="ECO:0000313" key="12">
    <source>
        <dbReference type="Proteomes" id="UP000664122"/>
    </source>
</evidence>
<comment type="caution">
    <text evidence="11">The sequence shown here is derived from an EMBL/GenBank/DDBJ whole genome shotgun (WGS) entry which is preliminary data.</text>
</comment>
<keyword evidence="12" id="KW-1185">Reference proteome</keyword>
<keyword evidence="4 9" id="KW-0997">Cell inner membrane</keyword>
<dbReference type="InterPro" id="IPR007387">
    <property type="entry name" value="TRAP_DctQ"/>
</dbReference>
<comment type="similarity">
    <text evidence="8 9">Belongs to the TRAP transporter small permease family.</text>
</comment>
<feature type="transmembrane region" description="Helical" evidence="9">
    <location>
        <begin position="140"/>
        <end position="161"/>
    </location>
</feature>
<evidence type="ECO:0000256" key="7">
    <source>
        <dbReference type="ARBA" id="ARBA00023136"/>
    </source>
</evidence>
<dbReference type="PANTHER" id="PTHR35011:SF2">
    <property type="entry name" value="2,3-DIKETO-L-GULONATE TRAP TRANSPORTER SMALL PERMEASE PROTEIN YIAM"/>
    <property type="match status" value="1"/>
</dbReference>
<keyword evidence="7 9" id="KW-0472">Membrane</keyword>